<dbReference type="InterPro" id="IPR015813">
    <property type="entry name" value="Pyrv/PenolPyrv_kinase-like_dom"/>
</dbReference>
<dbReference type="GO" id="GO:0016832">
    <property type="term" value="F:aldehyde-lyase activity"/>
    <property type="evidence" value="ECO:0007669"/>
    <property type="project" value="TreeGrafter"/>
</dbReference>
<dbReference type="PANTHER" id="PTHR30502:SF0">
    <property type="entry name" value="PHOSPHOENOLPYRUVATE CARBOXYLASE FAMILY PROTEIN"/>
    <property type="match status" value="1"/>
</dbReference>
<sequence length="246" mass="26187">AQTWADYIIIDMEHGMYNLPAIEAFMKGLTDGGPTRSGHRTPTVITTLPTDGTDGTVMLSNAWMVKQVLAQGVHGILLCHARTPEAVRVFVESARFPFHTIGVGDVIGEGQRGGGGQGLAAASWGISSDEYLQKADVWPLNPEGEIMLGLKIEDRYGLVNAEANLQIPGIAFAEWGLGDMGMSFGYPNQHDPLYPPEMDAARAAVLNACLTNNVAFLNSVSSDDVIDMIAEGVRVDGGSQEAAEIG</sequence>
<protein>
    <submittedName>
        <fullName evidence="1">Uncharacterized protein</fullName>
    </submittedName>
</protein>
<feature type="non-terminal residue" evidence="1">
    <location>
        <position position="1"/>
    </location>
</feature>
<proteinExistence type="predicted"/>
<organism evidence="1">
    <name type="scientific">marine metagenome</name>
    <dbReference type="NCBI Taxonomy" id="408172"/>
    <lineage>
        <taxon>unclassified sequences</taxon>
        <taxon>metagenomes</taxon>
        <taxon>ecological metagenomes</taxon>
    </lineage>
</organism>
<dbReference type="AlphaFoldDB" id="A0A383BII1"/>
<dbReference type="GO" id="GO:0005737">
    <property type="term" value="C:cytoplasm"/>
    <property type="evidence" value="ECO:0007669"/>
    <property type="project" value="TreeGrafter"/>
</dbReference>
<evidence type="ECO:0000313" key="1">
    <source>
        <dbReference type="EMBL" id="SVE19238.1"/>
    </source>
</evidence>
<name>A0A383BII1_9ZZZZ</name>
<dbReference type="EMBL" id="UINC01200379">
    <property type="protein sequence ID" value="SVE19238.1"/>
    <property type="molecule type" value="Genomic_DNA"/>
</dbReference>
<accession>A0A383BII1</accession>
<gene>
    <name evidence="1" type="ORF">METZ01_LOCUS472092</name>
</gene>
<dbReference type="InterPro" id="IPR050251">
    <property type="entry name" value="HpcH-HpaI_aldolase"/>
</dbReference>
<dbReference type="SUPFAM" id="SSF51621">
    <property type="entry name" value="Phosphoenolpyruvate/pyruvate domain"/>
    <property type="match status" value="1"/>
</dbReference>
<reference evidence="1" key="1">
    <citation type="submission" date="2018-05" db="EMBL/GenBank/DDBJ databases">
        <authorList>
            <person name="Lanie J.A."/>
            <person name="Ng W.-L."/>
            <person name="Kazmierczak K.M."/>
            <person name="Andrzejewski T.M."/>
            <person name="Davidsen T.M."/>
            <person name="Wayne K.J."/>
            <person name="Tettelin H."/>
            <person name="Glass J.I."/>
            <person name="Rusch D."/>
            <person name="Podicherti R."/>
            <person name="Tsui H.-C.T."/>
            <person name="Winkler M.E."/>
        </authorList>
    </citation>
    <scope>NUCLEOTIDE SEQUENCE</scope>
</reference>
<dbReference type="Gene3D" id="3.20.20.60">
    <property type="entry name" value="Phosphoenolpyruvate-binding domains"/>
    <property type="match status" value="1"/>
</dbReference>
<dbReference type="InterPro" id="IPR040442">
    <property type="entry name" value="Pyrv_kinase-like_dom_sf"/>
</dbReference>
<feature type="non-terminal residue" evidence="1">
    <location>
        <position position="246"/>
    </location>
</feature>
<dbReference type="PANTHER" id="PTHR30502">
    <property type="entry name" value="2-KETO-3-DEOXY-L-RHAMNONATE ALDOLASE"/>
    <property type="match status" value="1"/>
</dbReference>